<keyword evidence="2" id="KW-0812">Transmembrane</keyword>
<keyword evidence="5" id="KW-1185">Reference proteome</keyword>
<feature type="region of interest" description="Disordered" evidence="1">
    <location>
        <begin position="1"/>
        <end position="25"/>
    </location>
</feature>
<feature type="compositionally biased region" description="Basic residues" evidence="1">
    <location>
        <begin position="7"/>
        <end position="17"/>
    </location>
</feature>
<reference evidence="3" key="3">
    <citation type="submission" date="2011-03" db="EMBL/GenBank/DDBJ databases">
        <title>Annotation of Magnaporthe poae ATCC 64411.</title>
        <authorList>
            <person name="Ma L.-J."/>
            <person name="Dead R."/>
            <person name="Young S.K."/>
            <person name="Zeng Q."/>
            <person name="Gargeya S."/>
            <person name="Fitzgerald M."/>
            <person name="Haas B."/>
            <person name="Abouelleil A."/>
            <person name="Alvarado L."/>
            <person name="Arachchi H.M."/>
            <person name="Berlin A."/>
            <person name="Brown A."/>
            <person name="Chapman S.B."/>
            <person name="Chen Z."/>
            <person name="Dunbar C."/>
            <person name="Freedman E."/>
            <person name="Gearin G."/>
            <person name="Gellesch M."/>
            <person name="Goldberg J."/>
            <person name="Griggs A."/>
            <person name="Gujja S."/>
            <person name="Heiman D."/>
            <person name="Howarth C."/>
            <person name="Larson L."/>
            <person name="Lui A."/>
            <person name="MacDonald P.J.P."/>
            <person name="Mehta T."/>
            <person name="Montmayeur A."/>
            <person name="Murphy C."/>
            <person name="Neiman D."/>
            <person name="Pearson M."/>
            <person name="Priest M."/>
            <person name="Roberts A."/>
            <person name="Saif S."/>
            <person name="Shea T."/>
            <person name="Shenoy N."/>
            <person name="Sisk P."/>
            <person name="Stolte C."/>
            <person name="Sykes S."/>
            <person name="Yandava C."/>
            <person name="Wortman J."/>
            <person name="Nusbaum C."/>
            <person name="Birren B."/>
        </authorList>
    </citation>
    <scope>NUCLEOTIDE SEQUENCE</scope>
    <source>
        <strain evidence="3">ATCC 64411</strain>
    </source>
</reference>
<protein>
    <submittedName>
        <fullName evidence="3 4">Uncharacterized protein</fullName>
    </submittedName>
</protein>
<dbReference type="EMBL" id="ADBL01001394">
    <property type="status" value="NOT_ANNOTATED_CDS"/>
    <property type="molecule type" value="Genomic_DNA"/>
</dbReference>
<dbReference type="Proteomes" id="UP000011715">
    <property type="component" value="Unassembled WGS sequence"/>
</dbReference>
<name>A0A0C4E0H0_MAGP6</name>
<dbReference type="EMBL" id="GL876969">
    <property type="protein sequence ID" value="KLU86835.1"/>
    <property type="molecule type" value="Genomic_DNA"/>
</dbReference>
<evidence type="ECO:0000313" key="3">
    <source>
        <dbReference type="EMBL" id="KLU86835.1"/>
    </source>
</evidence>
<keyword evidence="2" id="KW-1133">Transmembrane helix</keyword>
<evidence type="ECO:0000256" key="1">
    <source>
        <dbReference type="SAM" id="MobiDB-lite"/>
    </source>
</evidence>
<proteinExistence type="predicted"/>
<evidence type="ECO:0000313" key="4">
    <source>
        <dbReference type="EnsemblFungi" id="MAPG_05843T0"/>
    </source>
</evidence>
<feature type="transmembrane region" description="Helical" evidence="2">
    <location>
        <begin position="111"/>
        <end position="128"/>
    </location>
</feature>
<keyword evidence="2" id="KW-0472">Membrane</keyword>
<gene>
    <name evidence="3" type="ORF">MAPG_05843</name>
</gene>
<evidence type="ECO:0000313" key="5">
    <source>
        <dbReference type="Proteomes" id="UP000011715"/>
    </source>
</evidence>
<sequence length="155" mass="18221">MHMYNPVRKHAITRRLRPPQQQQAGRSVGLSPCVYLPSCLSATTSSPVSVCKGTETQPSHVWRRGQVGGRMPRGELEWRAGWTTTRAEKVSCHFLVFRRIRVNSREKSKEIFFYFYFHFYFFHYPFISNTLARQLYLGICFFLLLPCPVLHLHRL</sequence>
<evidence type="ECO:0000256" key="2">
    <source>
        <dbReference type="SAM" id="Phobius"/>
    </source>
</evidence>
<feature type="transmembrane region" description="Helical" evidence="2">
    <location>
        <begin position="134"/>
        <end position="152"/>
    </location>
</feature>
<reference evidence="3" key="2">
    <citation type="submission" date="2010-05" db="EMBL/GenBank/DDBJ databases">
        <title>The Genome Sequence of Magnaporthe poae strain ATCC 64411.</title>
        <authorList>
            <consortium name="The Broad Institute Genome Sequencing Platform"/>
            <consortium name="Broad Institute Genome Sequencing Center for Infectious Disease"/>
            <person name="Ma L.-J."/>
            <person name="Dead R."/>
            <person name="Young S."/>
            <person name="Zeng Q."/>
            <person name="Koehrsen M."/>
            <person name="Alvarado L."/>
            <person name="Berlin A."/>
            <person name="Chapman S.B."/>
            <person name="Chen Z."/>
            <person name="Freedman E."/>
            <person name="Gellesch M."/>
            <person name="Goldberg J."/>
            <person name="Griggs A."/>
            <person name="Gujja S."/>
            <person name="Heilman E.R."/>
            <person name="Heiman D."/>
            <person name="Hepburn T."/>
            <person name="Howarth C."/>
            <person name="Jen D."/>
            <person name="Larson L."/>
            <person name="Mehta T."/>
            <person name="Neiman D."/>
            <person name="Pearson M."/>
            <person name="Roberts A."/>
            <person name="Saif S."/>
            <person name="Shea T."/>
            <person name="Shenoy N."/>
            <person name="Sisk P."/>
            <person name="Stolte C."/>
            <person name="Sykes S."/>
            <person name="Walk T."/>
            <person name="White J."/>
            <person name="Yandava C."/>
            <person name="Haas B."/>
            <person name="Nusbaum C."/>
            <person name="Birren B."/>
        </authorList>
    </citation>
    <scope>NUCLEOTIDE SEQUENCE</scope>
    <source>
        <strain evidence="3">ATCC 64411</strain>
    </source>
</reference>
<dbReference type="EnsemblFungi" id="MAPG_05843T0">
    <property type="protein sequence ID" value="MAPG_05843T0"/>
    <property type="gene ID" value="MAPG_05843"/>
</dbReference>
<organism evidence="4 5">
    <name type="scientific">Magnaporthiopsis poae (strain ATCC 64411 / 73-15)</name>
    <name type="common">Kentucky bluegrass fungus</name>
    <name type="synonym">Magnaporthe poae</name>
    <dbReference type="NCBI Taxonomy" id="644358"/>
    <lineage>
        <taxon>Eukaryota</taxon>
        <taxon>Fungi</taxon>
        <taxon>Dikarya</taxon>
        <taxon>Ascomycota</taxon>
        <taxon>Pezizomycotina</taxon>
        <taxon>Sordariomycetes</taxon>
        <taxon>Sordariomycetidae</taxon>
        <taxon>Magnaporthales</taxon>
        <taxon>Magnaporthaceae</taxon>
        <taxon>Magnaporthiopsis</taxon>
    </lineage>
</organism>
<reference evidence="4" key="5">
    <citation type="submission" date="2015-06" db="UniProtKB">
        <authorList>
            <consortium name="EnsemblFungi"/>
        </authorList>
    </citation>
    <scope>IDENTIFICATION</scope>
    <source>
        <strain evidence="4">ATCC 64411</strain>
    </source>
</reference>
<reference evidence="5" key="1">
    <citation type="submission" date="2010-05" db="EMBL/GenBank/DDBJ databases">
        <title>The genome sequence of Magnaporthe poae strain ATCC 64411.</title>
        <authorList>
            <person name="Ma L.-J."/>
            <person name="Dead R."/>
            <person name="Young S."/>
            <person name="Zeng Q."/>
            <person name="Koehrsen M."/>
            <person name="Alvarado L."/>
            <person name="Berlin A."/>
            <person name="Chapman S.B."/>
            <person name="Chen Z."/>
            <person name="Freedman E."/>
            <person name="Gellesch M."/>
            <person name="Goldberg J."/>
            <person name="Griggs A."/>
            <person name="Gujja S."/>
            <person name="Heilman E.R."/>
            <person name="Heiman D."/>
            <person name="Hepburn T."/>
            <person name="Howarth C."/>
            <person name="Jen D."/>
            <person name="Larson L."/>
            <person name="Mehta T."/>
            <person name="Neiman D."/>
            <person name="Pearson M."/>
            <person name="Roberts A."/>
            <person name="Saif S."/>
            <person name="Shea T."/>
            <person name="Shenoy N."/>
            <person name="Sisk P."/>
            <person name="Stolte C."/>
            <person name="Sykes S."/>
            <person name="Walk T."/>
            <person name="White J."/>
            <person name="Yandava C."/>
            <person name="Haas B."/>
            <person name="Nusbaum C."/>
            <person name="Birren B."/>
        </authorList>
    </citation>
    <scope>NUCLEOTIDE SEQUENCE [LARGE SCALE GENOMIC DNA]</scope>
    <source>
        <strain evidence="5">ATCC 64411 / 73-15</strain>
    </source>
</reference>
<accession>A0A0C4E0H0</accession>
<dbReference type="VEuPathDB" id="FungiDB:MAPG_05843"/>
<dbReference type="AlphaFoldDB" id="A0A0C4E0H0"/>
<reference evidence="4" key="4">
    <citation type="journal article" date="2015" name="G3 (Bethesda)">
        <title>Genome sequences of three phytopathogenic species of the Magnaporthaceae family of fungi.</title>
        <authorList>
            <person name="Okagaki L.H."/>
            <person name="Nunes C.C."/>
            <person name="Sailsbery J."/>
            <person name="Clay B."/>
            <person name="Brown D."/>
            <person name="John T."/>
            <person name="Oh Y."/>
            <person name="Young N."/>
            <person name="Fitzgerald M."/>
            <person name="Haas B.J."/>
            <person name="Zeng Q."/>
            <person name="Young S."/>
            <person name="Adiconis X."/>
            <person name="Fan L."/>
            <person name="Levin J.Z."/>
            <person name="Mitchell T.K."/>
            <person name="Okubara P.A."/>
            <person name="Farman M.L."/>
            <person name="Kohn L.M."/>
            <person name="Birren B."/>
            <person name="Ma L.-J."/>
            <person name="Dean R.A."/>
        </authorList>
    </citation>
    <scope>NUCLEOTIDE SEQUENCE</scope>
    <source>
        <strain evidence="4">ATCC 64411 / 73-15</strain>
    </source>
</reference>